<reference evidence="1 2" key="1">
    <citation type="journal article" date="2016" name="Nat. Commun.">
        <title>Thousands of microbial genomes shed light on interconnected biogeochemical processes in an aquifer system.</title>
        <authorList>
            <person name="Anantharaman K."/>
            <person name="Brown C.T."/>
            <person name="Hug L.A."/>
            <person name="Sharon I."/>
            <person name="Castelle C.J."/>
            <person name="Probst A.J."/>
            <person name="Thomas B.C."/>
            <person name="Singh A."/>
            <person name="Wilkins M.J."/>
            <person name="Karaoz U."/>
            <person name="Brodie E.L."/>
            <person name="Williams K.H."/>
            <person name="Hubbard S.S."/>
            <person name="Banfield J.F."/>
        </authorList>
    </citation>
    <scope>NUCLEOTIDE SEQUENCE [LARGE SCALE GENOMIC DNA]</scope>
</reference>
<organism evidence="1 2">
    <name type="scientific">candidate division WOR-1 bacterium RIFOXYB2_FULL_36_35</name>
    <dbReference type="NCBI Taxonomy" id="1802578"/>
    <lineage>
        <taxon>Bacteria</taxon>
        <taxon>Bacillati</taxon>
        <taxon>Saganbacteria</taxon>
    </lineage>
</organism>
<sequence length="198" mass="23191">MKLIEIQAKVLESGFLVFSKVEFKRLLGISKIAAQKLLERYTKKGLFVRLKGGLYALKNKMPSSYFIANKLYEPSYISFETALSYYNIIPEIVYSHTSVTTRTTRSFVVNGQNFIYHKIKRNAFTGYKLIKVGDEKIQIAEKEKALADYFYYIFLKKKTMNDRLNIKNINKKKLFSYVSLFGKQPFLEWIKNVIRTTN</sequence>
<protein>
    <recommendedName>
        <fullName evidence="3">AbiEi antitoxin C-terminal domain-containing protein</fullName>
    </recommendedName>
</protein>
<evidence type="ECO:0000313" key="1">
    <source>
        <dbReference type="EMBL" id="OGC16186.1"/>
    </source>
</evidence>
<evidence type="ECO:0000313" key="2">
    <source>
        <dbReference type="Proteomes" id="UP000177905"/>
    </source>
</evidence>
<dbReference type="AlphaFoldDB" id="A0A1F4S6X5"/>
<dbReference type="Proteomes" id="UP000177905">
    <property type="component" value="Unassembled WGS sequence"/>
</dbReference>
<proteinExistence type="predicted"/>
<name>A0A1F4S6X5_UNCSA</name>
<evidence type="ECO:0008006" key="3">
    <source>
        <dbReference type="Google" id="ProtNLM"/>
    </source>
</evidence>
<dbReference type="EMBL" id="MEUA01000012">
    <property type="protein sequence ID" value="OGC16186.1"/>
    <property type="molecule type" value="Genomic_DNA"/>
</dbReference>
<gene>
    <name evidence="1" type="ORF">A2290_02910</name>
</gene>
<accession>A0A1F4S6X5</accession>
<comment type="caution">
    <text evidence="1">The sequence shown here is derived from an EMBL/GenBank/DDBJ whole genome shotgun (WGS) entry which is preliminary data.</text>
</comment>